<dbReference type="GO" id="GO:0016740">
    <property type="term" value="F:transferase activity"/>
    <property type="evidence" value="ECO:0007669"/>
    <property type="project" value="UniProtKB-KW"/>
</dbReference>
<keyword evidence="2" id="KW-0808">Transferase</keyword>
<dbReference type="Gene3D" id="3.90.1150.10">
    <property type="entry name" value="Aspartate Aminotransferase, domain 1"/>
    <property type="match status" value="1"/>
</dbReference>
<dbReference type="EMBL" id="PCVY01000019">
    <property type="protein sequence ID" value="PIQ87127.1"/>
    <property type="molecule type" value="Genomic_DNA"/>
</dbReference>
<dbReference type="AlphaFoldDB" id="A0A2H0LRY1"/>
<dbReference type="Proteomes" id="UP000230859">
    <property type="component" value="Unassembled WGS sequence"/>
</dbReference>
<name>A0A2H0LRY1_9BACT</name>
<evidence type="ECO:0000313" key="5">
    <source>
        <dbReference type="Proteomes" id="UP000230859"/>
    </source>
</evidence>
<evidence type="ECO:0000259" key="3">
    <source>
        <dbReference type="Pfam" id="PF00155"/>
    </source>
</evidence>
<dbReference type="InterPro" id="IPR050087">
    <property type="entry name" value="AON_synthase_class-II"/>
</dbReference>
<comment type="caution">
    <text evidence="4">The sequence shown here is derived from an EMBL/GenBank/DDBJ whole genome shotgun (WGS) entry which is preliminary data.</text>
</comment>
<evidence type="ECO:0000313" key="4">
    <source>
        <dbReference type="EMBL" id="PIQ87127.1"/>
    </source>
</evidence>
<organism evidence="4 5">
    <name type="scientific">Candidatus Abzuiibacterium crystallinum</name>
    <dbReference type="NCBI Taxonomy" id="1974748"/>
    <lineage>
        <taxon>Bacteria</taxon>
        <taxon>Pseudomonadati</taxon>
        <taxon>Candidatus Omnitrophota</taxon>
        <taxon>Candidatus Abzuiibacterium</taxon>
    </lineage>
</organism>
<dbReference type="Pfam" id="PF00155">
    <property type="entry name" value="Aminotran_1_2"/>
    <property type="match status" value="1"/>
</dbReference>
<protein>
    <recommendedName>
        <fullName evidence="3">Aminotransferase class I/classII large domain-containing protein</fullName>
    </recommendedName>
</protein>
<evidence type="ECO:0000256" key="1">
    <source>
        <dbReference type="ARBA" id="ARBA00001933"/>
    </source>
</evidence>
<comment type="cofactor">
    <cofactor evidence="1">
        <name>pyridoxal 5'-phosphate</name>
        <dbReference type="ChEBI" id="CHEBI:597326"/>
    </cofactor>
</comment>
<dbReference type="InterPro" id="IPR015424">
    <property type="entry name" value="PyrdxlP-dep_Trfase"/>
</dbReference>
<dbReference type="SUPFAM" id="SSF53383">
    <property type="entry name" value="PLP-dependent transferases"/>
    <property type="match status" value="1"/>
</dbReference>
<dbReference type="InterPro" id="IPR004839">
    <property type="entry name" value="Aminotransferase_I/II_large"/>
</dbReference>
<accession>A0A2H0LRY1</accession>
<evidence type="ECO:0000256" key="2">
    <source>
        <dbReference type="ARBA" id="ARBA00022679"/>
    </source>
</evidence>
<sequence>MESEPARREILRERVRQLKTALKKSGIHYLDSCPSSPIIPILIGNEDKALTISKQLFEKGFWVPAVRYPTVPKGKARLRMTISAVHTPEEIKQLMDYLCGVSKKFF</sequence>
<gene>
    <name evidence="4" type="ORF">COV74_02030</name>
</gene>
<proteinExistence type="predicted"/>
<feature type="domain" description="Aminotransferase class I/classII large" evidence="3">
    <location>
        <begin position="5"/>
        <end position="97"/>
    </location>
</feature>
<dbReference type="GO" id="GO:0030170">
    <property type="term" value="F:pyridoxal phosphate binding"/>
    <property type="evidence" value="ECO:0007669"/>
    <property type="project" value="InterPro"/>
</dbReference>
<dbReference type="PANTHER" id="PTHR13693">
    <property type="entry name" value="CLASS II AMINOTRANSFERASE/8-AMINO-7-OXONONANOATE SYNTHASE"/>
    <property type="match status" value="1"/>
</dbReference>
<reference evidence="4 5" key="1">
    <citation type="submission" date="2017-09" db="EMBL/GenBank/DDBJ databases">
        <title>Depth-based differentiation of microbial function through sediment-hosted aquifers and enrichment of novel symbionts in the deep terrestrial subsurface.</title>
        <authorList>
            <person name="Probst A.J."/>
            <person name="Ladd B."/>
            <person name="Jarett J.K."/>
            <person name="Geller-Mcgrath D.E."/>
            <person name="Sieber C.M."/>
            <person name="Emerson J.B."/>
            <person name="Anantharaman K."/>
            <person name="Thomas B.C."/>
            <person name="Malmstrom R."/>
            <person name="Stieglmeier M."/>
            <person name="Klingl A."/>
            <person name="Woyke T."/>
            <person name="Ryan C.M."/>
            <person name="Banfield J.F."/>
        </authorList>
    </citation>
    <scope>NUCLEOTIDE SEQUENCE [LARGE SCALE GENOMIC DNA]</scope>
    <source>
        <strain evidence="4">CG11_big_fil_rev_8_21_14_0_20_45_26</strain>
    </source>
</reference>
<dbReference type="InterPro" id="IPR015422">
    <property type="entry name" value="PyrdxlP-dep_Trfase_small"/>
</dbReference>